<proteinExistence type="predicted"/>
<dbReference type="AlphaFoldDB" id="A0A0M3JM64"/>
<reference evidence="1" key="1">
    <citation type="submission" date="2017-02" db="UniProtKB">
        <authorList>
            <consortium name="WormBaseParasite"/>
        </authorList>
    </citation>
    <scope>IDENTIFICATION</scope>
</reference>
<dbReference type="WBParaSite" id="ASIM_0000874601-mRNA-1">
    <property type="protein sequence ID" value="ASIM_0000874601-mRNA-1"/>
    <property type="gene ID" value="ASIM_0000874601"/>
</dbReference>
<sequence length="40" mass="4443">LNVDSVHAESELVSIKGLNEEGVSLHRRQHHHAASKDITK</sequence>
<protein>
    <submittedName>
        <fullName evidence="1">Cation transporter</fullName>
    </submittedName>
</protein>
<organism evidence="1">
    <name type="scientific">Anisakis simplex</name>
    <name type="common">Herring worm</name>
    <dbReference type="NCBI Taxonomy" id="6269"/>
    <lineage>
        <taxon>Eukaryota</taxon>
        <taxon>Metazoa</taxon>
        <taxon>Ecdysozoa</taxon>
        <taxon>Nematoda</taxon>
        <taxon>Chromadorea</taxon>
        <taxon>Rhabditida</taxon>
        <taxon>Spirurina</taxon>
        <taxon>Ascaridomorpha</taxon>
        <taxon>Ascaridoidea</taxon>
        <taxon>Anisakidae</taxon>
        <taxon>Anisakis</taxon>
        <taxon>Anisakis simplex complex</taxon>
    </lineage>
</organism>
<name>A0A0M3JM64_ANISI</name>
<accession>A0A0M3JM64</accession>
<evidence type="ECO:0000313" key="1">
    <source>
        <dbReference type="WBParaSite" id="ASIM_0000874601-mRNA-1"/>
    </source>
</evidence>